<dbReference type="PANTHER" id="PTHR13383:SF11">
    <property type="entry name" value="RIBONUCLEASE H2 SUBUNIT B"/>
    <property type="match status" value="1"/>
</dbReference>
<dbReference type="CDD" id="cd09270">
    <property type="entry name" value="RNase_H2-B"/>
    <property type="match status" value="1"/>
</dbReference>
<proteinExistence type="predicted"/>
<dbReference type="Gene3D" id="1.10.20.120">
    <property type="match status" value="1"/>
</dbReference>
<feature type="region of interest" description="Disordered" evidence="6">
    <location>
        <begin position="252"/>
        <end position="286"/>
    </location>
</feature>
<keyword evidence="10" id="KW-1185">Reference proteome</keyword>
<evidence type="ECO:0000256" key="5">
    <source>
        <dbReference type="ARBA" id="ARBA00033464"/>
    </source>
</evidence>
<feature type="compositionally biased region" description="Basic and acidic residues" evidence="6">
    <location>
        <begin position="364"/>
        <end position="395"/>
    </location>
</feature>
<evidence type="ECO:0000256" key="2">
    <source>
        <dbReference type="ARBA" id="ARBA00019062"/>
    </source>
</evidence>
<dbReference type="AlphaFoldDB" id="A0A6A7BA79"/>
<evidence type="ECO:0000259" key="7">
    <source>
        <dbReference type="Pfam" id="PF09468"/>
    </source>
</evidence>
<feature type="compositionally biased region" description="Basic residues" evidence="6">
    <location>
        <begin position="1"/>
        <end position="10"/>
    </location>
</feature>
<comment type="subcellular location">
    <subcellularLocation>
        <location evidence="1">Nucleus</location>
    </subcellularLocation>
</comment>
<dbReference type="InterPro" id="IPR019024">
    <property type="entry name" value="RNase_H2_suB_wHTH"/>
</dbReference>
<keyword evidence="3" id="KW-0539">Nucleus</keyword>
<dbReference type="EMBL" id="MU006299">
    <property type="protein sequence ID" value="KAF2852270.1"/>
    <property type="molecule type" value="Genomic_DNA"/>
</dbReference>
<dbReference type="GO" id="GO:0032299">
    <property type="term" value="C:ribonuclease H2 complex"/>
    <property type="evidence" value="ECO:0007669"/>
    <property type="project" value="InterPro"/>
</dbReference>
<name>A0A6A7BA79_9PLEO</name>
<feature type="region of interest" description="Disordered" evidence="6">
    <location>
        <begin position="358"/>
        <end position="396"/>
    </location>
</feature>
<dbReference type="Pfam" id="PF09468">
    <property type="entry name" value="RNase_H2-Ydr279"/>
    <property type="match status" value="1"/>
</dbReference>
<protein>
    <recommendedName>
        <fullName evidence="2">Ribonuclease H2 subunit B</fullName>
    </recommendedName>
    <alternativeName>
        <fullName evidence="5">Ribonuclease HI subunit B</fullName>
    </alternativeName>
</protein>
<dbReference type="InterPro" id="IPR040456">
    <property type="entry name" value="RNase_H2_suB"/>
</dbReference>
<dbReference type="PANTHER" id="PTHR13383">
    <property type="entry name" value="RIBONUCLEASE H2 SUBUNIT B"/>
    <property type="match status" value="1"/>
</dbReference>
<evidence type="ECO:0000313" key="10">
    <source>
        <dbReference type="Proteomes" id="UP000799423"/>
    </source>
</evidence>
<feature type="domain" description="Rnh202 triple barrel" evidence="8">
    <location>
        <begin position="39"/>
        <end position="127"/>
    </location>
</feature>
<evidence type="ECO:0000259" key="8">
    <source>
        <dbReference type="Pfam" id="PF17745"/>
    </source>
</evidence>
<dbReference type="GO" id="GO:0006401">
    <property type="term" value="P:RNA catabolic process"/>
    <property type="evidence" value="ECO:0007669"/>
    <property type="project" value="TreeGrafter"/>
</dbReference>
<gene>
    <name evidence="9" type="ORF">T440DRAFT_392703</name>
</gene>
<feature type="compositionally biased region" description="Polar residues" evidence="6">
    <location>
        <begin position="252"/>
        <end position="279"/>
    </location>
</feature>
<comment type="function">
    <text evidence="4">Non catalytic subunit of RNase H2, an endonuclease that specifically degrades the RNA of RNA:DNA hybrids. Participates in DNA replication, possibly by mediating the removal of lagging-strand Okazaki fragment RNA primers during DNA replication. Mediates the excision of single ribonucleotides from DNA:RNA duplexes.</text>
</comment>
<feature type="domain" description="Ribonuclease H2 subunit B wHTH" evidence="7">
    <location>
        <begin position="130"/>
        <end position="313"/>
    </location>
</feature>
<evidence type="ECO:0000256" key="3">
    <source>
        <dbReference type="ARBA" id="ARBA00023242"/>
    </source>
</evidence>
<evidence type="ECO:0000256" key="4">
    <source>
        <dbReference type="ARBA" id="ARBA00024778"/>
    </source>
</evidence>
<evidence type="ECO:0000256" key="1">
    <source>
        <dbReference type="ARBA" id="ARBA00004123"/>
    </source>
</evidence>
<reference evidence="9" key="1">
    <citation type="submission" date="2020-01" db="EMBL/GenBank/DDBJ databases">
        <authorList>
            <consortium name="DOE Joint Genome Institute"/>
            <person name="Haridas S."/>
            <person name="Albert R."/>
            <person name="Binder M."/>
            <person name="Bloem J."/>
            <person name="Labutti K."/>
            <person name="Salamov A."/>
            <person name="Andreopoulos B."/>
            <person name="Baker S.E."/>
            <person name="Barry K."/>
            <person name="Bills G."/>
            <person name="Bluhm B.H."/>
            <person name="Cannon C."/>
            <person name="Castanera R."/>
            <person name="Culley D.E."/>
            <person name="Daum C."/>
            <person name="Ezra D."/>
            <person name="Gonzalez J.B."/>
            <person name="Henrissat B."/>
            <person name="Kuo A."/>
            <person name="Liang C."/>
            <person name="Lipzen A."/>
            <person name="Lutzoni F."/>
            <person name="Magnuson J."/>
            <person name="Mondo S."/>
            <person name="Nolan M."/>
            <person name="Ohm R."/>
            <person name="Pangilinan J."/>
            <person name="Park H.-J."/>
            <person name="Ramirez L."/>
            <person name="Alfaro M."/>
            <person name="Sun H."/>
            <person name="Tritt A."/>
            <person name="Yoshinaga Y."/>
            <person name="Zwiers L.-H."/>
            <person name="Turgeon B.G."/>
            <person name="Goodwin S.B."/>
            <person name="Spatafora J.W."/>
            <person name="Crous P.W."/>
            <person name="Grigoriev I.V."/>
        </authorList>
    </citation>
    <scope>NUCLEOTIDE SEQUENCE</scope>
    <source>
        <strain evidence="9">IPT5</strain>
    </source>
</reference>
<dbReference type="Pfam" id="PF17745">
    <property type="entry name" value="Ydr279_N"/>
    <property type="match status" value="1"/>
</dbReference>
<dbReference type="OrthoDB" id="29098at2759"/>
<feature type="region of interest" description="Disordered" evidence="6">
    <location>
        <begin position="1"/>
        <end position="39"/>
    </location>
</feature>
<accession>A0A6A7BA79</accession>
<dbReference type="Proteomes" id="UP000799423">
    <property type="component" value="Unassembled WGS sequence"/>
</dbReference>
<dbReference type="InterPro" id="IPR041195">
    <property type="entry name" value="Rnh202_N"/>
</dbReference>
<dbReference type="GO" id="GO:0005654">
    <property type="term" value="C:nucleoplasm"/>
    <property type="evidence" value="ECO:0007669"/>
    <property type="project" value="TreeGrafter"/>
</dbReference>
<organism evidence="9 10">
    <name type="scientific">Plenodomus tracheiphilus IPT5</name>
    <dbReference type="NCBI Taxonomy" id="1408161"/>
    <lineage>
        <taxon>Eukaryota</taxon>
        <taxon>Fungi</taxon>
        <taxon>Dikarya</taxon>
        <taxon>Ascomycota</taxon>
        <taxon>Pezizomycotina</taxon>
        <taxon>Dothideomycetes</taxon>
        <taxon>Pleosporomycetidae</taxon>
        <taxon>Pleosporales</taxon>
        <taxon>Pleosporineae</taxon>
        <taxon>Leptosphaeriaceae</taxon>
        <taxon>Plenodomus</taxon>
    </lineage>
</organism>
<evidence type="ECO:0000313" key="9">
    <source>
        <dbReference type="EMBL" id="KAF2852270.1"/>
    </source>
</evidence>
<evidence type="ECO:0000256" key="6">
    <source>
        <dbReference type="SAM" id="MobiDB-lite"/>
    </source>
</evidence>
<sequence length="413" mass="45883">MARTRSKPASKAKESTPEPTASTIKPLPKPTSNPPKLFVLPKDTSKDARIVTLDNPANDTPSRYYFCPQKGFYEFTRIAAPKKDCRSWLITGDAESEDVDAEETGDMRIGSGYITSAADLFIATPIDVLFLILPALAPKSAKDTKQHFLAFDDYLDKLSSFSQHWKVLLAQFPSLKSMVEKRMQVLCDTVSAGDEPMYRISHEKLTDTLLKKAERMVKTGLPPSLEEKFVKTALEVPVMSIRREDSTLSAISSTETVTPDDASTPSASFSTAVESQTSPAKPALTTPEGIPYLLRLRTSLNYLTSTYLPQTLRPLILSLLAPKFTTLDIHLAAIAELKSEAAALRSISDNISRKRAIEEDDEKMAEREEKKRKKEEEDKKKKAEGRGIKQLKKVDTSGMKKMSAFFTKVPKKA</sequence>